<comment type="caution">
    <text evidence="1">The sequence shown here is derived from an EMBL/GenBank/DDBJ whole genome shotgun (WGS) entry which is preliminary data.</text>
</comment>
<dbReference type="Pfam" id="PF06824">
    <property type="entry name" value="Glyco_hydro_125"/>
    <property type="match status" value="1"/>
</dbReference>
<dbReference type="GO" id="GO:0005975">
    <property type="term" value="P:carbohydrate metabolic process"/>
    <property type="evidence" value="ECO:0007669"/>
    <property type="project" value="InterPro"/>
</dbReference>
<protein>
    <recommendedName>
        <fullName evidence="3">Meiotically up-regulated gene 157 (Mug157) protein</fullName>
    </recommendedName>
</protein>
<dbReference type="InterPro" id="IPR008928">
    <property type="entry name" value="6-hairpin_glycosidase_sf"/>
</dbReference>
<dbReference type="RefSeq" id="WP_115814471.1">
    <property type="nucleotide sequence ID" value="NZ_QUNI01000012.1"/>
</dbReference>
<organism evidence="1 2">
    <name type="scientific">Flavobacterium aquicola</name>
    <dbReference type="NCBI Taxonomy" id="1682742"/>
    <lineage>
        <taxon>Bacteria</taxon>
        <taxon>Pseudomonadati</taxon>
        <taxon>Bacteroidota</taxon>
        <taxon>Flavobacteriia</taxon>
        <taxon>Flavobacteriales</taxon>
        <taxon>Flavobacteriaceae</taxon>
        <taxon>Flavobacterium</taxon>
    </lineage>
</organism>
<keyword evidence="2" id="KW-1185">Reference proteome</keyword>
<proteinExistence type="predicted"/>
<name>A0A3E0ECN7_9FLAO</name>
<evidence type="ECO:0000313" key="1">
    <source>
        <dbReference type="EMBL" id="REG94766.1"/>
    </source>
</evidence>
<dbReference type="InterPro" id="IPR008313">
    <property type="entry name" value="GH125"/>
</dbReference>
<dbReference type="Proteomes" id="UP000257136">
    <property type="component" value="Unassembled WGS sequence"/>
</dbReference>
<dbReference type="PANTHER" id="PTHR31047">
    <property type="entry name" value="MEIOTICALLY UP-REGULATED GENE 157 PROTEIN"/>
    <property type="match status" value="1"/>
</dbReference>
<accession>A0A3E0ECN7</accession>
<gene>
    <name evidence="1" type="ORF">C8P67_11257</name>
</gene>
<dbReference type="AlphaFoldDB" id="A0A3E0ECN7"/>
<dbReference type="OrthoDB" id="181472at2"/>
<dbReference type="InterPro" id="IPR012341">
    <property type="entry name" value="6hp_glycosidase-like_sf"/>
</dbReference>
<evidence type="ECO:0000313" key="2">
    <source>
        <dbReference type="Proteomes" id="UP000257136"/>
    </source>
</evidence>
<reference evidence="1 2" key="1">
    <citation type="submission" date="2018-08" db="EMBL/GenBank/DDBJ databases">
        <title>Genomic Encyclopedia of Archaeal and Bacterial Type Strains, Phase II (KMG-II): from individual species to whole genera.</title>
        <authorList>
            <person name="Goeker M."/>
        </authorList>
    </citation>
    <scope>NUCLEOTIDE SEQUENCE [LARGE SCALE GENOMIC DNA]</scope>
    <source>
        <strain evidence="1 2">DSM 100880</strain>
    </source>
</reference>
<dbReference type="EMBL" id="QUNI01000012">
    <property type="protein sequence ID" value="REG94766.1"/>
    <property type="molecule type" value="Genomic_DNA"/>
</dbReference>
<dbReference type="SUPFAM" id="SSF48208">
    <property type="entry name" value="Six-hairpin glycosidases"/>
    <property type="match status" value="1"/>
</dbReference>
<sequence length="476" mass="54136">MQRRKFIQNTALFSSLAFIDPSEIFAGNTIAADFPIVRVAKGKRNFESDLIEKAIAEFQKNVKDKELGWLFNNCFPNTLDTTVTYTQKNGRPDTYVITGDIDAMWLRDSSAQVWPYMAFVGKDTKLKNLIAGVINRQTDYILKDPYANAFYNDPNKKGEWTSDHTDMKPGVHERKYEIDSLCYPIRLAYNYWKNTGDTAPFDDNWVKAIQTTLKTFRDQQQKDGHNPYTFQRNTQFATDTRPLKGAGYPVKPVGLVCSAFRPSDDATVFSFLIPANFFLVVSMKQAAEMLETIKKDTVAANELRALAAEVEKAIQEYAVVKHPKYGDIYAFEVDGFGGHLLMDDSNVPSLLALPYLDAVNVNDAVYQNTRKFVLSEDNPFFFKGKVAEGIGGPHVGTDMIWPMSLVMRAYTTSDPNEIKDCIKMLKASHGGKGFMHESFHKDDAKNYTRDWFAWTNTLFGELLWDTYQKNPKLLEL</sequence>
<dbReference type="PANTHER" id="PTHR31047:SF0">
    <property type="entry name" value="MEIOTICALLY UP-REGULATED GENE 157 PROTEIN"/>
    <property type="match status" value="1"/>
</dbReference>
<dbReference type="Gene3D" id="1.50.10.10">
    <property type="match status" value="1"/>
</dbReference>
<evidence type="ECO:0008006" key="3">
    <source>
        <dbReference type="Google" id="ProtNLM"/>
    </source>
</evidence>
<dbReference type="SMART" id="SM01149">
    <property type="entry name" value="DUF1237"/>
    <property type="match status" value="1"/>
</dbReference>
<dbReference type="PIRSF" id="PIRSF028846">
    <property type="entry name" value="UCP028846"/>
    <property type="match status" value="1"/>
</dbReference>